<name>A0ABU0FIJ3_9HYPH</name>
<protein>
    <submittedName>
        <fullName evidence="6">Ribose transport system substrate-binding protein</fullName>
    </submittedName>
</protein>
<reference evidence="6 7" key="1">
    <citation type="submission" date="2023-07" db="EMBL/GenBank/DDBJ databases">
        <title>Genomic Encyclopedia of Type Strains, Phase IV (KMG-IV): sequencing the most valuable type-strain genomes for metagenomic binning, comparative biology and taxonomic classification.</title>
        <authorList>
            <person name="Goeker M."/>
        </authorList>
    </citation>
    <scope>NUCLEOTIDE SEQUENCE [LARGE SCALE GENOMIC DNA]</scope>
    <source>
        <strain evidence="6 7">DSM 5896</strain>
    </source>
</reference>
<evidence type="ECO:0000256" key="1">
    <source>
        <dbReference type="ARBA" id="ARBA00004196"/>
    </source>
</evidence>
<keyword evidence="3 4" id="KW-0732">Signal</keyword>
<feature type="domain" description="Periplasmic binding protein" evidence="5">
    <location>
        <begin position="89"/>
        <end position="338"/>
    </location>
</feature>
<organism evidence="6 7">
    <name type="scientific">Labrys monachus</name>
    <dbReference type="NCBI Taxonomy" id="217067"/>
    <lineage>
        <taxon>Bacteria</taxon>
        <taxon>Pseudomonadati</taxon>
        <taxon>Pseudomonadota</taxon>
        <taxon>Alphaproteobacteria</taxon>
        <taxon>Hyphomicrobiales</taxon>
        <taxon>Xanthobacteraceae</taxon>
        <taxon>Labrys</taxon>
    </lineage>
</organism>
<comment type="similarity">
    <text evidence="2">Belongs to the bacterial solute-binding protein 2 family.</text>
</comment>
<keyword evidence="7" id="KW-1185">Reference proteome</keyword>
<comment type="caution">
    <text evidence="6">The sequence shown here is derived from an EMBL/GenBank/DDBJ whole genome shotgun (WGS) entry which is preliminary data.</text>
</comment>
<sequence length="408" mass="43850">MMLGFEMCKKLLRLCAACVIAAAIAALGLSSVGAAAPTVEEQARALAAVPKDAVQYYDGYWYSADIVSDPLANWKPHAPPWQICHNDSYLGNSWRANLVAELKALTRQLADQGLAKPDLIVTNSNGDINLELTQLKAQIAQGCDLIMSYPGSATGLCSAIKDAFDKGILVVTIDAPVTCPGALNVARNAYFYAKAQGDWIMKALKGKGNVVMMNGQPGTSDTAANRDAFLEAAKAYPGIEVTGDLYGMWTGSVAKSEMLKFLATHPQKVDAAWSTGNMGVGIGQAFQQSGRPVPIVTDVTNNCSFLAFWKKQKLDTITLVQDGGPTAYEAFVPALHAMVGRKPKVNTIFFPLPSITNANLDDYYEPSMTVQSTCFANGKDLHLVDDAYFDQFFTGDAKVPKVEIVPTE</sequence>
<evidence type="ECO:0000256" key="4">
    <source>
        <dbReference type="SAM" id="SignalP"/>
    </source>
</evidence>
<accession>A0ABU0FIJ3</accession>
<gene>
    <name evidence="6" type="ORF">J3R73_004225</name>
</gene>
<dbReference type="Pfam" id="PF13407">
    <property type="entry name" value="Peripla_BP_4"/>
    <property type="match status" value="1"/>
</dbReference>
<evidence type="ECO:0000259" key="5">
    <source>
        <dbReference type="Pfam" id="PF13407"/>
    </source>
</evidence>
<dbReference type="SUPFAM" id="SSF53822">
    <property type="entry name" value="Periplasmic binding protein-like I"/>
    <property type="match status" value="1"/>
</dbReference>
<evidence type="ECO:0000313" key="6">
    <source>
        <dbReference type="EMBL" id="MDQ0394433.1"/>
    </source>
</evidence>
<dbReference type="InterPro" id="IPR025997">
    <property type="entry name" value="SBP_2_dom"/>
</dbReference>
<evidence type="ECO:0000313" key="7">
    <source>
        <dbReference type="Proteomes" id="UP001237448"/>
    </source>
</evidence>
<proteinExistence type="inferred from homology"/>
<evidence type="ECO:0000256" key="3">
    <source>
        <dbReference type="ARBA" id="ARBA00022729"/>
    </source>
</evidence>
<dbReference type="Gene3D" id="3.40.50.2300">
    <property type="match status" value="2"/>
</dbReference>
<feature type="signal peptide" evidence="4">
    <location>
        <begin position="1"/>
        <end position="25"/>
    </location>
</feature>
<dbReference type="InterPro" id="IPR028082">
    <property type="entry name" value="Peripla_BP_I"/>
</dbReference>
<evidence type="ECO:0000256" key="2">
    <source>
        <dbReference type="ARBA" id="ARBA00007639"/>
    </source>
</evidence>
<feature type="chain" id="PRO_5046588642" evidence="4">
    <location>
        <begin position="26"/>
        <end position="408"/>
    </location>
</feature>
<comment type="subcellular location">
    <subcellularLocation>
        <location evidence="1">Cell envelope</location>
    </subcellularLocation>
</comment>
<dbReference type="EMBL" id="JAUSVK010000001">
    <property type="protein sequence ID" value="MDQ0394433.1"/>
    <property type="molecule type" value="Genomic_DNA"/>
</dbReference>
<dbReference type="Proteomes" id="UP001237448">
    <property type="component" value="Unassembled WGS sequence"/>
</dbReference>
<dbReference type="PANTHER" id="PTHR46847">
    <property type="entry name" value="D-ALLOSE-BINDING PERIPLASMIC PROTEIN-RELATED"/>
    <property type="match status" value="1"/>
</dbReference>
<dbReference type="PANTHER" id="PTHR46847:SF1">
    <property type="entry name" value="D-ALLOSE-BINDING PERIPLASMIC PROTEIN-RELATED"/>
    <property type="match status" value="1"/>
</dbReference>